<accession>A0AAV9BF76</accession>
<dbReference type="Gene3D" id="2.60.120.330">
    <property type="entry name" value="B-lactam Antibiotic, Isopenicillin N Synthase, Chain"/>
    <property type="match status" value="1"/>
</dbReference>
<comment type="similarity">
    <text evidence="7">Belongs to the iron/ascorbate-dependent oxidoreductase family.</text>
</comment>
<protein>
    <submittedName>
        <fullName evidence="9">Gibberellin 20 oxidase 2</fullName>
    </submittedName>
</protein>
<evidence type="ECO:0000256" key="1">
    <source>
        <dbReference type="ARBA" id="ARBA00001961"/>
    </source>
</evidence>
<dbReference type="GO" id="GO:0009685">
    <property type="term" value="P:gibberellin metabolic process"/>
    <property type="evidence" value="ECO:0007669"/>
    <property type="project" value="UniProtKB-ARBA"/>
</dbReference>
<evidence type="ECO:0000256" key="3">
    <source>
        <dbReference type="ARBA" id="ARBA00023002"/>
    </source>
</evidence>
<dbReference type="AlphaFoldDB" id="A0AAV9BF76"/>
<reference evidence="9" key="2">
    <citation type="submission" date="2023-06" db="EMBL/GenBank/DDBJ databases">
        <authorList>
            <person name="Ma L."/>
            <person name="Liu K.-W."/>
            <person name="Li Z."/>
            <person name="Hsiao Y.-Y."/>
            <person name="Qi Y."/>
            <person name="Fu T."/>
            <person name="Tang G."/>
            <person name="Zhang D."/>
            <person name="Sun W.-H."/>
            <person name="Liu D.-K."/>
            <person name="Li Y."/>
            <person name="Chen G.-Z."/>
            <person name="Liu X.-D."/>
            <person name="Liao X.-Y."/>
            <person name="Jiang Y.-T."/>
            <person name="Yu X."/>
            <person name="Hao Y."/>
            <person name="Huang J."/>
            <person name="Zhao X.-W."/>
            <person name="Ke S."/>
            <person name="Chen Y.-Y."/>
            <person name="Wu W.-L."/>
            <person name="Hsu J.-L."/>
            <person name="Lin Y.-F."/>
            <person name="Huang M.-D."/>
            <person name="Li C.-Y."/>
            <person name="Huang L."/>
            <person name="Wang Z.-W."/>
            <person name="Zhao X."/>
            <person name="Zhong W.-Y."/>
            <person name="Peng D.-H."/>
            <person name="Ahmad S."/>
            <person name="Lan S."/>
            <person name="Zhang J.-S."/>
            <person name="Tsai W.-C."/>
            <person name="Van De Peer Y."/>
            <person name="Liu Z.-J."/>
        </authorList>
    </citation>
    <scope>NUCLEOTIDE SEQUENCE</scope>
    <source>
        <strain evidence="9">SCP</strain>
        <tissue evidence="9">Leaves</tissue>
    </source>
</reference>
<comment type="cofactor">
    <cofactor evidence="1">
        <name>L-ascorbate</name>
        <dbReference type="ChEBI" id="CHEBI:38290"/>
    </cofactor>
</comment>
<evidence type="ECO:0000256" key="7">
    <source>
        <dbReference type="RuleBase" id="RU003682"/>
    </source>
</evidence>
<keyword evidence="2 7" id="KW-0479">Metal-binding</keyword>
<dbReference type="EMBL" id="JAUJYN010000003">
    <property type="protein sequence ID" value="KAK1275101.1"/>
    <property type="molecule type" value="Genomic_DNA"/>
</dbReference>
<dbReference type="InterPro" id="IPR027443">
    <property type="entry name" value="IPNS-like_sf"/>
</dbReference>
<keyword evidence="4 7" id="KW-0408">Iron</keyword>
<evidence type="ECO:0000256" key="2">
    <source>
        <dbReference type="ARBA" id="ARBA00022723"/>
    </source>
</evidence>
<dbReference type="PANTHER" id="PTHR47990">
    <property type="entry name" value="2-OXOGLUTARATE (2OG) AND FE(II)-DEPENDENT OXYGENASE SUPERFAMILY PROTEIN-RELATED"/>
    <property type="match status" value="1"/>
</dbReference>
<dbReference type="GO" id="GO:0046872">
    <property type="term" value="F:metal ion binding"/>
    <property type="evidence" value="ECO:0007669"/>
    <property type="project" value="UniProtKB-KW"/>
</dbReference>
<dbReference type="PRINTS" id="PR00682">
    <property type="entry name" value="IPNSYNTHASE"/>
</dbReference>
<proteinExistence type="inferred from homology"/>
<feature type="domain" description="Fe2OG dioxygenase" evidence="8">
    <location>
        <begin position="188"/>
        <end position="287"/>
    </location>
</feature>
<dbReference type="InterPro" id="IPR044861">
    <property type="entry name" value="IPNS-like_FE2OG_OXY"/>
</dbReference>
<dbReference type="FunFam" id="2.60.120.330:FF:000003">
    <property type="entry name" value="Gibberellin 20 oxidase 2"/>
    <property type="match status" value="1"/>
</dbReference>
<dbReference type="Pfam" id="PF03171">
    <property type="entry name" value="2OG-FeII_Oxy"/>
    <property type="match status" value="1"/>
</dbReference>
<dbReference type="InterPro" id="IPR005123">
    <property type="entry name" value="Oxoglu/Fe-dep_dioxygenase_dom"/>
</dbReference>
<dbReference type="SUPFAM" id="SSF51197">
    <property type="entry name" value="Clavaminate synthase-like"/>
    <property type="match status" value="1"/>
</dbReference>
<comment type="catalytic activity">
    <reaction evidence="6">
        <text>gibberellin A53 + 2 2-oxoglutarate + 3 O2 + H(+) = gibberellin A20 + 2 succinate + 3 CO2 + 2 H2O</text>
        <dbReference type="Rhea" id="RHEA:60796"/>
        <dbReference type="ChEBI" id="CHEBI:15377"/>
        <dbReference type="ChEBI" id="CHEBI:15378"/>
        <dbReference type="ChEBI" id="CHEBI:15379"/>
        <dbReference type="ChEBI" id="CHEBI:16526"/>
        <dbReference type="ChEBI" id="CHEBI:16810"/>
        <dbReference type="ChEBI" id="CHEBI:30031"/>
        <dbReference type="ChEBI" id="CHEBI:58526"/>
        <dbReference type="ChEBI" id="CHEBI:143954"/>
    </reaction>
    <physiologicalReaction direction="left-to-right" evidence="6">
        <dbReference type="Rhea" id="RHEA:60797"/>
    </physiologicalReaction>
</comment>
<dbReference type="Proteomes" id="UP001179952">
    <property type="component" value="Unassembled WGS sequence"/>
</dbReference>
<evidence type="ECO:0000256" key="6">
    <source>
        <dbReference type="ARBA" id="ARBA00050797"/>
    </source>
</evidence>
<evidence type="ECO:0000259" key="8">
    <source>
        <dbReference type="PROSITE" id="PS51471"/>
    </source>
</evidence>
<dbReference type="InterPro" id="IPR050231">
    <property type="entry name" value="Iron_ascorbate_oxido_reductase"/>
</dbReference>
<dbReference type="GO" id="GO:0016491">
    <property type="term" value="F:oxidoreductase activity"/>
    <property type="evidence" value="ECO:0007669"/>
    <property type="project" value="UniProtKB-KW"/>
</dbReference>
<evidence type="ECO:0000313" key="10">
    <source>
        <dbReference type="Proteomes" id="UP001179952"/>
    </source>
</evidence>
<comment type="catalytic activity">
    <reaction evidence="5">
        <text>gibberellin A12 + 2 2-oxoglutarate + 3 O2 + H(+) = gibberellin A9 + 2 succinate + 3 CO2 + 2 H2O</text>
        <dbReference type="Rhea" id="RHEA:60772"/>
        <dbReference type="ChEBI" id="CHEBI:15377"/>
        <dbReference type="ChEBI" id="CHEBI:15378"/>
        <dbReference type="ChEBI" id="CHEBI:15379"/>
        <dbReference type="ChEBI" id="CHEBI:16526"/>
        <dbReference type="ChEBI" id="CHEBI:16810"/>
        <dbReference type="ChEBI" id="CHEBI:30031"/>
        <dbReference type="ChEBI" id="CHEBI:58627"/>
        <dbReference type="ChEBI" id="CHEBI:73255"/>
    </reaction>
    <physiologicalReaction direction="left-to-right" evidence="5">
        <dbReference type="Rhea" id="RHEA:60773"/>
    </physiologicalReaction>
</comment>
<keyword evidence="3 7" id="KW-0560">Oxidoreductase</keyword>
<gene>
    <name evidence="9" type="ORF">QJS04_geneDACA010112</name>
</gene>
<comment type="caution">
    <text evidence="9">The sequence shown here is derived from an EMBL/GenBank/DDBJ whole genome shotgun (WGS) entry which is preliminary data.</text>
</comment>
<sequence>MHRQHSKIPTQFIWPLTDRRHALEDLNEPVLDMSGRDDNKQSSTELVRTACESHGFFQVVNHGAEPALIADALECADAFFRLPLARKLEARRTPERGSVSGYACAHAHRFASRLPWKETLSFGYGNDGVGEAVVEYFASILGEDFSQMGSVYRRYCDAMRNVSTAVMEVLATSLGVEKTWFKRYFEEGKSIMRLNHYPPCQEPELTLGTGPHCDPAVLTVLYQDQVGGLEIFADNEWRSIRPRRDALVINIGDTFMALSDGRYKSCLHRAVVNRWCERRSLAFFLCPRDDEVVRPPDNLLSRGGGGGGPRKYPDFTWWELLEFTQQHYRADTTTLQAFIQWLQTSPQQRAS</sequence>
<dbReference type="PROSITE" id="PS51471">
    <property type="entry name" value="FE2OG_OXY"/>
    <property type="match status" value="1"/>
</dbReference>
<dbReference type="InterPro" id="IPR026992">
    <property type="entry name" value="DIOX_N"/>
</dbReference>
<reference evidence="9" key="1">
    <citation type="journal article" date="2023" name="Nat. Commun.">
        <title>Diploid and tetraploid genomes of Acorus and the evolution of monocots.</title>
        <authorList>
            <person name="Ma L."/>
            <person name="Liu K.W."/>
            <person name="Li Z."/>
            <person name="Hsiao Y.Y."/>
            <person name="Qi Y."/>
            <person name="Fu T."/>
            <person name="Tang G.D."/>
            <person name="Zhang D."/>
            <person name="Sun W.H."/>
            <person name="Liu D.K."/>
            <person name="Li Y."/>
            <person name="Chen G.Z."/>
            <person name="Liu X.D."/>
            <person name="Liao X.Y."/>
            <person name="Jiang Y.T."/>
            <person name="Yu X."/>
            <person name="Hao Y."/>
            <person name="Huang J."/>
            <person name="Zhao X.W."/>
            <person name="Ke S."/>
            <person name="Chen Y.Y."/>
            <person name="Wu W.L."/>
            <person name="Hsu J.L."/>
            <person name="Lin Y.F."/>
            <person name="Huang M.D."/>
            <person name="Li C.Y."/>
            <person name="Huang L."/>
            <person name="Wang Z.W."/>
            <person name="Zhao X."/>
            <person name="Zhong W.Y."/>
            <person name="Peng D.H."/>
            <person name="Ahmad S."/>
            <person name="Lan S."/>
            <person name="Zhang J.S."/>
            <person name="Tsai W.C."/>
            <person name="Van de Peer Y."/>
            <person name="Liu Z.J."/>
        </authorList>
    </citation>
    <scope>NUCLEOTIDE SEQUENCE</scope>
    <source>
        <strain evidence="9">SCP</strain>
    </source>
</reference>
<keyword evidence="10" id="KW-1185">Reference proteome</keyword>
<name>A0AAV9BF76_ACOGR</name>
<evidence type="ECO:0000256" key="4">
    <source>
        <dbReference type="ARBA" id="ARBA00023004"/>
    </source>
</evidence>
<organism evidence="9 10">
    <name type="scientific">Acorus gramineus</name>
    <name type="common">Dwarf sweet flag</name>
    <dbReference type="NCBI Taxonomy" id="55184"/>
    <lineage>
        <taxon>Eukaryota</taxon>
        <taxon>Viridiplantae</taxon>
        <taxon>Streptophyta</taxon>
        <taxon>Embryophyta</taxon>
        <taxon>Tracheophyta</taxon>
        <taxon>Spermatophyta</taxon>
        <taxon>Magnoliopsida</taxon>
        <taxon>Liliopsida</taxon>
        <taxon>Acoraceae</taxon>
        <taxon>Acorus</taxon>
    </lineage>
</organism>
<evidence type="ECO:0000313" key="9">
    <source>
        <dbReference type="EMBL" id="KAK1275101.1"/>
    </source>
</evidence>
<dbReference type="Pfam" id="PF14226">
    <property type="entry name" value="DIOX_N"/>
    <property type="match status" value="1"/>
</dbReference>
<evidence type="ECO:0000256" key="5">
    <source>
        <dbReference type="ARBA" id="ARBA00050508"/>
    </source>
</evidence>